<organism evidence="2 3">
    <name type="scientific">Microbulbifer variabilis</name>
    <dbReference type="NCBI Taxonomy" id="266805"/>
    <lineage>
        <taxon>Bacteria</taxon>
        <taxon>Pseudomonadati</taxon>
        <taxon>Pseudomonadota</taxon>
        <taxon>Gammaproteobacteria</taxon>
        <taxon>Cellvibrionales</taxon>
        <taxon>Microbulbiferaceae</taxon>
        <taxon>Microbulbifer</taxon>
    </lineage>
</organism>
<accession>A0ABY4VJN4</accession>
<keyword evidence="1" id="KW-0732">Signal</keyword>
<dbReference type="RefSeq" id="WP_252085710.1">
    <property type="nucleotide sequence ID" value="NZ_CP092418.1"/>
</dbReference>
<name>A0ABY4VJN4_9GAMM</name>
<evidence type="ECO:0000313" key="2">
    <source>
        <dbReference type="EMBL" id="USD23363.1"/>
    </source>
</evidence>
<dbReference type="EMBL" id="CP092418">
    <property type="protein sequence ID" value="USD23363.1"/>
    <property type="molecule type" value="Genomic_DNA"/>
</dbReference>
<reference evidence="2" key="1">
    <citation type="submission" date="2022-02" db="EMBL/GenBank/DDBJ databases">
        <title>Coral-associated bacteria.</title>
        <authorList>
            <person name="Tang K."/>
            <person name="Wang X."/>
        </authorList>
    </citation>
    <scope>NUCLEOTIDE SEQUENCE</scope>
    <source>
        <strain evidence="2">SCSIO 43006</strain>
    </source>
</reference>
<proteinExistence type="predicted"/>
<keyword evidence="3" id="KW-1185">Reference proteome</keyword>
<gene>
    <name evidence="2" type="ORF">MJO52_09560</name>
</gene>
<feature type="chain" id="PRO_5045661211" evidence="1">
    <location>
        <begin position="20"/>
        <end position="105"/>
    </location>
</feature>
<sequence>MKKIIFVFLLSFVAQASLADTSTPLITIKAIGTGWGSSDLFIESNENVIVEDCSNVRLKVSSTNPMFNHILSIALSAYHTKSKVTLRVKGCDGTDMNAVAIKITD</sequence>
<evidence type="ECO:0000256" key="1">
    <source>
        <dbReference type="SAM" id="SignalP"/>
    </source>
</evidence>
<protein>
    <submittedName>
        <fullName evidence="2">Uncharacterized protein</fullName>
    </submittedName>
</protein>
<evidence type="ECO:0000313" key="3">
    <source>
        <dbReference type="Proteomes" id="UP001055658"/>
    </source>
</evidence>
<dbReference type="Proteomes" id="UP001055658">
    <property type="component" value="Chromosome"/>
</dbReference>
<feature type="signal peptide" evidence="1">
    <location>
        <begin position="1"/>
        <end position="19"/>
    </location>
</feature>